<protein>
    <recommendedName>
        <fullName evidence="3">HIG1 domain-containing protein</fullName>
    </recommendedName>
</protein>
<accession>A0AAV0NML7</accession>
<evidence type="ECO:0000313" key="1">
    <source>
        <dbReference type="EMBL" id="CAI0459850.1"/>
    </source>
</evidence>
<dbReference type="GO" id="GO:0033617">
    <property type="term" value="P:mitochondrial respiratory chain complex IV assembly"/>
    <property type="evidence" value="ECO:0007669"/>
    <property type="project" value="TreeGrafter"/>
</dbReference>
<reference evidence="1" key="1">
    <citation type="submission" date="2022-08" db="EMBL/GenBank/DDBJ databases">
        <authorList>
            <person name="Gutierrez-Valencia J."/>
        </authorList>
    </citation>
    <scope>NUCLEOTIDE SEQUENCE</scope>
</reference>
<dbReference type="InterPro" id="IPR040153">
    <property type="entry name" value="Rcf2"/>
</dbReference>
<dbReference type="GO" id="GO:0005739">
    <property type="term" value="C:mitochondrion"/>
    <property type="evidence" value="ECO:0007669"/>
    <property type="project" value="GOC"/>
</dbReference>
<organism evidence="1 2">
    <name type="scientific">Linum tenue</name>
    <dbReference type="NCBI Taxonomy" id="586396"/>
    <lineage>
        <taxon>Eukaryota</taxon>
        <taxon>Viridiplantae</taxon>
        <taxon>Streptophyta</taxon>
        <taxon>Embryophyta</taxon>
        <taxon>Tracheophyta</taxon>
        <taxon>Spermatophyta</taxon>
        <taxon>Magnoliopsida</taxon>
        <taxon>eudicotyledons</taxon>
        <taxon>Gunneridae</taxon>
        <taxon>Pentapetalae</taxon>
        <taxon>rosids</taxon>
        <taxon>fabids</taxon>
        <taxon>Malpighiales</taxon>
        <taxon>Linaceae</taxon>
        <taxon>Linum</taxon>
    </lineage>
</organism>
<evidence type="ECO:0000313" key="2">
    <source>
        <dbReference type="Proteomes" id="UP001154282"/>
    </source>
</evidence>
<gene>
    <name evidence="1" type="ORF">LITE_LOCUS34201</name>
</gene>
<name>A0AAV0NML7_9ROSI</name>
<keyword evidence="2" id="KW-1185">Reference proteome</keyword>
<dbReference type="AlphaFoldDB" id="A0AAV0NML7"/>
<dbReference type="PANTHER" id="PTHR28018">
    <property type="entry name" value="RESPIRATORY SUPERCOMPLEX FACTOR 2, MITOCHONDRIAL"/>
    <property type="match status" value="1"/>
</dbReference>
<dbReference type="Proteomes" id="UP001154282">
    <property type="component" value="Unassembled WGS sequence"/>
</dbReference>
<dbReference type="EMBL" id="CAMGYJ010000008">
    <property type="protein sequence ID" value="CAI0459850.1"/>
    <property type="molecule type" value="Genomic_DNA"/>
</dbReference>
<evidence type="ECO:0008006" key="3">
    <source>
        <dbReference type="Google" id="ProtNLM"/>
    </source>
</evidence>
<dbReference type="PANTHER" id="PTHR28018:SF2">
    <property type="entry name" value="F18C1.18 PROTEIN-RELATED"/>
    <property type="match status" value="1"/>
</dbReference>
<comment type="caution">
    <text evidence="1">The sequence shown here is derived from an EMBL/GenBank/DDBJ whole genome shotgun (WGS) entry which is preliminary data.</text>
</comment>
<proteinExistence type="predicted"/>
<sequence length="210" mass="24253">MGEGGNGTFESIRDWVSEHKMRSVATLWASGIAGSIAYNWSQPNMKTSVKIIHARISPVFGKPLNSNDDLPPSWKGCTRRHLHWLLSLDVLQLNTMNVHKPKQQKRNEHLRLQIARERAGSNDRFMAHFQVFYCCSPNGLERGRRCPDAYRVQISFAQISFACLVEWYYRLAMAFRLSKKLALEPTTFKLASRIPPMHSTKHMDIYTFQQ</sequence>